<feature type="compositionally biased region" description="Polar residues" evidence="7">
    <location>
        <begin position="1"/>
        <end position="11"/>
    </location>
</feature>
<dbReference type="Pfam" id="PF00270">
    <property type="entry name" value="DEAD"/>
    <property type="match status" value="1"/>
</dbReference>
<dbReference type="GO" id="GO:0005524">
    <property type="term" value="F:ATP binding"/>
    <property type="evidence" value="ECO:0007669"/>
    <property type="project" value="UniProtKB-KW"/>
</dbReference>
<dbReference type="InterPro" id="IPR027417">
    <property type="entry name" value="P-loop_NTPase"/>
</dbReference>
<dbReference type="InterPro" id="IPR044742">
    <property type="entry name" value="DEAD/DEAH_RhlB"/>
</dbReference>
<evidence type="ECO:0000313" key="11">
    <source>
        <dbReference type="EMBL" id="QSB06990.1"/>
    </source>
</evidence>
<evidence type="ECO:0000256" key="4">
    <source>
        <dbReference type="ARBA" id="ARBA00022840"/>
    </source>
</evidence>
<keyword evidence="1" id="KW-0547">Nucleotide-binding</keyword>
<dbReference type="SUPFAM" id="SSF52540">
    <property type="entry name" value="P-loop containing nucleoside triphosphate hydrolases"/>
    <property type="match status" value="1"/>
</dbReference>
<dbReference type="PROSITE" id="PS51194">
    <property type="entry name" value="HELICASE_CTER"/>
    <property type="match status" value="1"/>
</dbReference>
<feature type="short sequence motif" description="Q motif" evidence="6">
    <location>
        <begin position="49"/>
        <end position="77"/>
    </location>
</feature>
<dbReference type="CDD" id="cd00268">
    <property type="entry name" value="DEADc"/>
    <property type="match status" value="1"/>
</dbReference>
<dbReference type="GO" id="GO:0003724">
    <property type="term" value="F:RNA helicase activity"/>
    <property type="evidence" value="ECO:0007669"/>
    <property type="project" value="InterPro"/>
</dbReference>
<evidence type="ECO:0000256" key="7">
    <source>
        <dbReference type="SAM" id="MobiDB-lite"/>
    </source>
</evidence>
<evidence type="ECO:0000259" key="8">
    <source>
        <dbReference type="PROSITE" id="PS51192"/>
    </source>
</evidence>
<feature type="compositionally biased region" description="Basic and acidic residues" evidence="7">
    <location>
        <begin position="477"/>
        <end position="511"/>
    </location>
</feature>
<dbReference type="Pfam" id="PF00271">
    <property type="entry name" value="Helicase_C"/>
    <property type="match status" value="1"/>
</dbReference>
<evidence type="ECO:0000256" key="1">
    <source>
        <dbReference type="ARBA" id="ARBA00022741"/>
    </source>
</evidence>
<comment type="similarity">
    <text evidence="5">Belongs to the DEAD box helicase family.</text>
</comment>
<keyword evidence="4" id="KW-0067">ATP-binding</keyword>
<dbReference type="GO" id="GO:0003676">
    <property type="term" value="F:nucleic acid binding"/>
    <property type="evidence" value="ECO:0007669"/>
    <property type="project" value="InterPro"/>
</dbReference>
<organism evidence="11 12">
    <name type="scientific">Natronoglycomyces albus</name>
    <dbReference type="NCBI Taxonomy" id="2811108"/>
    <lineage>
        <taxon>Bacteria</taxon>
        <taxon>Bacillati</taxon>
        <taxon>Actinomycetota</taxon>
        <taxon>Actinomycetes</taxon>
        <taxon>Glycomycetales</taxon>
        <taxon>Glycomycetaceae</taxon>
        <taxon>Natronoglycomyces</taxon>
    </lineage>
</organism>
<dbReference type="PANTHER" id="PTHR47959:SF13">
    <property type="entry name" value="ATP-DEPENDENT RNA HELICASE RHLE"/>
    <property type="match status" value="1"/>
</dbReference>
<name>A0A895XXR7_9ACTN</name>
<dbReference type="CDD" id="cd18787">
    <property type="entry name" value="SF2_C_DEAD"/>
    <property type="match status" value="1"/>
</dbReference>
<dbReference type="SMART" id="SM00487">
    <property type="entry name" value="DEXDc"/>
    <property type="match status" value="1"/>
</dbReference>
<dbReference type="InterPro" id="IPR050079">
    <property type="entry name" value="DEAD_box_RNA_helicase"/>
</dbReference>
<dbReference type="AlphaFoldDB" id="A0A895XXR7"/>
<feature type="compositionally biased region" description="Basic and acidic residues" evidence="7">
    <location>
        <begin position="523"/>
        <end position="613"/>
    </location>
</feature>
<dbReference type="PANTHER" id="PTHR47959">
    <property type="entry name" value="ATP-DEPENDENT RNA HELICASE RHLE-RELATED"/>
    <property type="match status" value="1"/>
</dbReference>
<dbReference type="EMBL" id="CP070496">
    <property type="protein sequence ID" value="QSB06990.1"/>
    <property type="molecule type" value="Genomic_DNA"/>
</dbReference>
<gene>
    <name evidence="11" type="ORF">JQS30_06760</name>
</gene>
<evidence type="ECO:0000256" key="3">
    <source>
        <dbReference type="ARBA" id="ARBA00022806"/>
    </source>
</evidence>
<keyword evidence="2" id="KW-0378">Hydrolase</keyword>
<feature type="domain" description="DEAD-box RNA helicase Q" evidence="10">
    <location>
        <begin position="49"/>
        <end position="77"/>
    </location>
</feature>
<dbReference type="GO" id="GO:0016787">
    <property type="term" value="F:hydrolase activity"/>
    <property type="evidence" value="ECO:0007669"/>
    <property type="project" value="UniProtKB-KW"/>
</dbReference>
<evidence type="ECO:0000256" key="2">
    <source>
        <dbReference type="ARBA" id="ARBA00022801"/>
    </source>
</evidence>
<sequence>MAVDSETTTAPASDPAPQAEARTEPEATVAKTPVVTNIPADEPPVKTGPSFADLNLPLKLQAALAEAGLETPFPIQAATIPDALAGIDVMGRGRTGSGKTLAFGLPTLARLSDSGKRTRAKHPRALILTPTRELAMQVADSLQRYGDAVGMDMKVVCGGTAFNRQIDALRRGVDMLVATPGRLRDLIRRGECFLDEIEVAVLDEADQMADMGFLPEVQEIFDLLPQGQRMLFSATLEKEIGVLVKKYLKDPVEHSVDPSAGSVSTMSHHALLIRPHAKSEMIAAIASRPGRSMIFVRTQMACDRIGEELRDAGVDADALHGGMTQQARTEVLKRFKEGRLSSLVATDVAARGIHVDGVDFVLHADPAKDHKDYLHRAGRTARAGESGTVATLVLPHQNRQVFSMFERAGVKAARHFVDGLFDEDLASMVSARTLTELEAQTAARQAKMAESEVERMQRRIQKLTDRAAELHQEAVRLQERAEREIKEGPKERPRRDDRPRRNKGRYDDRRGGGQGGGGRGRYGRGDRNDRRGGGRDFRGGDRREFGDRDDRRGGGRGDRDFRGGDRREVRSDDRRGGGRDFRGGDRRDFRDRDDRRGGGRGDRDSRGRGDRRY</sequence>
<dbReference type="PROSITE" id="PS51192">
    <property type="entry name" value="HELICASE_ATP_BIND_1"/>
    <property type="match status" value="1"/>
</dbReference>
<dbReference type="InterPro" id="IPR011545">
    <property type="entry name" value="DEAD/DEAH_box_helicase_dom"/>
</dbReference>
<feature type="region of interest" description="Disordered" evidence="7">
    <location>
        <begin position="1"/>
        <end position="44"/>
    </location>
</feature>
<feature type="domain" description="Helicase ATP-binding" evidence="8">
    <location>
        <begin position="80"/>
        <end position="254"/>
    </location>
</feature>
<keyword evidence="3 11" id="KW-0347">Helicase</keyword>
<protein>
    <submittedName>
        <fullName evidence="11">DEAD/DEAH box helicase</fullName>
    </submittedName>
</protein>
<dbReference type="KEGG" id="nav:JQS30_06760"/>
<accession>A0A895XXR7</accession>
<dbReference type="SMART" id="SM00490">
    <property type="entry name" value="HELICc"/>
    <property type="match status" value="1"/>
</dbReference>
<evidence type="ECO:0000256" key="6">
    <source>
        <dbReference type="PROSITE-ProRule" id="PRU00552"/>
    </source>
</evidence>
<dbReference type="InterPro" id="IPR014014">
    <property type="entry name" value="RNA_helicase_DEAD_Q_motif"/>
</dbReference>
<evidence type="ECO:0000259" key="10">
    <source>
        <dbReference type="PROSITE" id="PS51195"/>
    </source>
</evidence>
<reference evidence="11" key="1">
    <citation type="submission" date="2021-02" db="EMBL/GenBank/DDBJ databases">
        <title>Natronoglycomyces albus gen. nov., sp. nov, a haloalkaliphilic actinobacterium from a soda solonchak soil.</title>
        <authorList>
            <person name="Sorokin D.Y."/>
            <person name="Khijniak T.V."/>
            <person name="Zakharycheva A.P."/>
            <person name="Boueva O.V."/>
            <person name="Ariskina E.V."/>
            <person name="Hahnke R.L."/>
            <person name="Bunk B."/>
            <person name="Sproer C."/>
            <person name="Schumann P."/>
            <person name="Evtushenko L.I."/>
            <person name="Kublanov I.V."/>
        </authorList>
    </citation>
    <scope>NUCLEOTIDE SEQUENCE</scope>
    <source>
        <strain evidence="11">DSM 106290</strain>
    </source>
</reference>
<proteinExistence type="inferred from homology"/>
<dbReference type="InterPro" id="IPR001650">
    <property type="entry name" value="Helicase_C-like"/>
</dbReference>
<evidence type="ECO:0000256" key="5">
    <source>
        <dbReference type="ARBA" id="ARBA00038437"/>
    </source>
</evidence>
<dbReference type="PROSITE" id="PS51195">
    <property type="entry name" value="Q_MOTIF"/>
    <property type="match status" value="1"/>
</dbReference>
<dbReference type="Proteomes" id="UP000662939">
    <property type="component" value="Chromosome"/>
</dbReference>
<dbReference type="Gene3D" id="3.40.50.300">
    <property type="entry name" value="P-loop containing nucleotide triphosphate hydrolases"/>
    <property type="match status" value="2"/>
</dbReference>
<evidence type="ECO:0000259" key="9">
    <source>
        <dbReference type="PROSITE" id="PS51194"/>
    </source>
</evidence>
<dbReference type="GO" id="GO:0005829">
    <property type="term" value="C:cytosol"/>
    <property type="evidence" value="ECO:0007669"/>
    <property type="project" value="TreeGrafter"/>
</dbReference>
<keyword evidence="12" id="KW-1185">Reference proteome</keyword>
<feature type="region of interest" description="Disordered" evidence="7">
    <location>
        <begin position="477"/>
        <end position="613"/>
    </location>
</feature>
<feature type="domain" description="Helicase C-terminal" evidence="9">
    <location>
        <begin position="277"/>
        <end position="464"/>
    </location>
</feature>
<evidence type="ECO:0000313" key="12">
    <source>
        <dbReference type="Proteomes" id="UP000662939"/>
    </source>
</evidence>
<dbReference type="InterPro" id="IPR014001">
    <property type="entry name" value="Helicase_ATP-bd"/>
</dbReference>